<keyword evidence="3" id="KW-0547">Nucleotide-binding</keyword>
<keyword evidence="4 6" id="KW-0067">ATP-binding</keyword>
<evidence type="ECO:0000256" key="3">
    <source>
        <dbReference type="ARBA" id="ARBA00022741"/>
    </source>
</evidence>
<protein>
    <submittedName>
        <fullName evidence="6">ABC transporter, ATP-binding protein</fullName>
    </submittedName>
</protein>
<dbReference type="InterPro" id="IPR003593">
    <property type="entry name" value="AAA+_ATPase"/>
</dbReference>
<dbReference type="SMART" id="SM00382">
    <property type="entry name" value="AAA"/>
    <property type="match status" value="1"/>
</dbReference>
<dbReference type="EMBL" id="AZEA01000047">
    <property type="protein sequence ID" value="KRK86313.1"/>
    <property type="molecule type" value="Genomic_DNA"/>
</dbReference>
<dbReference type="InterPro" id="IPR003439">
    <property type="entry name" value="ABC_transporter-like_ATP-bd"/>
</dbReference>
<reference evidence="6 7" key="1">
    <citation type="journal article" date="2015" name="Genome Announc.">
        <title>Expanding the biotechnology potential of lactobacilli through comparative genomics of 213 strains and associated genera.</title>
        <authorList>
            <person name="Sun Z."/>
            <person name="Harris H.M."/>
            <person name="McCann A."/>
            <person name="Guo C."/>
            <person name="Argimon S."/>
            <person name="Zhang W."/>
            <person name="Yang X."/>
            <person name="Jeffery I.B."/>
            <person name="Cooney J.C."/>
            <person name="Kagawa T.F."/>
            <person name="Liu W."/>
            <person name="Song Y."/>
            <person name="Salvetti E."/>
            <person name="Wrobel A."/>
            <person name="Rasinkangas P."/>
            <person name="Parkhill J."/>
            <person name="Rea M.C."/>
            <person name="O'Sullivan O."/>
            <person name="Ritari J."/>
            <person name="Douillard F.P."/>
            <person name="Paul Ross R."/>
            <person name="Yang R."/>
            <person name="Briner A.E."/>
            <person name="Felis G.E."/>
            <person name="de Vos W.M."/>
            <person name="Barrangou R."/>
            <person name="Klaenhammer T.R."/>
            <person name="Caufield P.W."/>
            <person name="Cui Y."/>
            <person name="Zhang H."/>
            <person name="O'Toole P.W."/>
        </authorList>
    </citation>
    <scope>NUCLEOTIDE SEQUENCE [LARGE SCALE GENOMIC DNA]</scope>
    <source>
        <strain evidence="6 7">DSM 19904</strain>
    </source>
</reference>
<keyword evidence="2" id="KW-0813">Transport</keyword>
<dbReference type="PATRIC" id="fig|1423808.3.peg.2106"/>
<dbReference type="PROSITE" id="PS00211">
    <property type="entry name" value="ABC_TRANSPORTER_1"/>
    <property type="match status" value="1"/>
</dbReference>
<name>A0A0R1L0G6_9LACO</name>
<dbReference type="PANTHER" id="PTHR42711">
    <property type="entry name" value="ABC TRANSPORTER ATP-BINDING PROTEIN"/>
    <property type="match status" value="1"/>
</dbReference>
<dbReference type="PANTHER" id="PTHR42711:SF5">
    <property type="entry name" value="ABC TRANSPORTER ATP-BINDING PROTEIN NATA"/>
    <property type="match status" value="1"/>
</dbReference>
<dbReference type="InterPro" id="IPR027417">
    <property type="entry name" value="P-loop_NTPase"/>
</dbReference>
<dbReference type="GO" id="GO:0016887">
    <property type="term" value="F:ATP hydrolysis activity"/>
    <property type="evidence" value="ECO:0007669"/>
    <property type="project" value="InterPro"/>
</dbReference>
<comment type="caution">
    <text evidence="6">The sequence shown here is derived from an EMBL/GenBank/DDBJ whole genome shotgun (WGS) entry which is preliminary data.</text>
</comment>
<dbReference type="SUPFAM" id="SSF52540">
    <property type="entry name" value="P-loop containing nucleoside triphosphate hydrolases"/>
    <property type="match status" value="1"/>
</dbReference>
<keyword evidence="7" id="KW-1185">Reference proteome</keyword>
<dbReference type="PROSITE" id="PS50893">
    <property type="entry name" value="ABC_TRANSPORTER_2"/>
    <property type="match status" value="1"/>
</dbReference>
<dbReference type="Pfam" id="PF00005">
    <property type="entry name" value="ABC_tran"/>
    <property type="match status" value="1"/>
</dbReference>
<feature type="domain" description="ABC transporter" evidence="5">
    <location>
        <begin position="6"/>
        <end position="223"/>
    </location>
</feature>
<dbReference type="InterPro" id="IPR025302">
    <property type="entry name" value="DrrA1/2-like_C"/>
</dbReference>
<sequence>MSIMLIQTNELTKTFGSKVAVNHLNISIKEGSLTAVLGPNGAGKTTTMSMLTGLLKPTSGTVEIAKQTKVSMVFQQSILDDNLTVKENLMIRRGLYKDCSKEHVNELIKQIDLTNFINQKYVSLSGGQRRRVDIARALINQPDVLFLDEPTTGLDIQTRQAIWTLLHSLQEAHHLTIILTTHYLEEADHSDEVYIIDHGSVIAEGSADEIKTSYSKNKLVIYTNHPEAVLNLIPAATAPQQTNDGITCWPSDSAQALDILTMLKAQITNFEYRSGTMNDAFLKLTGREMR</sequence>
<dbReference type="Pfam" id="PF13732">
    <property type="entry name" value="DrrA1-3_C"/>
    <property type="match status" value="1"/>
</dbReference>
<evidence type="ECO:0000313" key="6">
    <source>
        <dbReference type="EMBL" id="KRK86313.1"/>
    </source>
</evidence>
<evidence type="ECO:0000313" key="7">
    <source>
        <dbReference type="Proteomes" id="UP000051581"/>
    </source>
</evidence>
<comment type="similarity">
    <text evidence="1">Belongs to the ABC transporter superfamily.</text>
</comment>
<accession>A0A0R1L0G6</accession>
<gene>
    <name evidence="6" type="ORF">FD17_GL002079</name>
</gene>
<evidence type="ECO:0000259" key="5">
    <source>
        <dbReference type="PROSITE" id="PS50893"/>
    </source>
</evidence>
<evidence type="ECO:0000256" key="2">
    <source>
        <dbReference type="ARBA" id="ARBA00022448"/>
    </source>
</evidence>
<dbReference type="GO" id="GO:0005524">
    <property type="term" value="F:ATP binding"/>
    <property type="evidence" value="ECO:0007669"/>
    <property type="project" value="UniProtKB-KW"/>
</dbReference>
<dbReference type="AlphaFoldDB" id="A0A0R1L0G6"/>
<organism evidence="6 7">
    <name type="scientific">Lentilactobacillus sunkii DSM 19904</name>
    <dbReference type="NCBI Taxonomy" id="1423808"/>
    <lineage>
        <taxon>Bacteria</taxon>
        <taxon>Bacillati</taxon>
        <taxon>Bacillota</taxon>
        <taxon>Bacilli</taxon>
        <taxon>Lactobacillales</taxon>
        <taxon>Lactobacillaceae</taxon>
        <taxon>Lentilactobacillus</taxon>
    </lineage>
</organism>
<proteinExistence type="inferred from homology"/>
<evidence type="ECO:0000256" key="4">
    <source>
        <dbReference type="ARBA" id="ARBA00022840"/>
    </source>
</evidence>
<dbReference type="InterPro" id="IPR017871">
    <property type="entry name" value="ABC_transporter-like_CS"/>
</dbReference>
<evidence type="ECO:0000256" key="1">
    <source>
        <dbReference type="ARBA" id="ARBA00005417"/>
    </source>
</evidence>
<dbReference type="Proteomes" id="UP000051581">
    <property type="component" value="Unassembled WGS sequence"/>
</dbReference>
<dbReference type="Gene3D" id="3.40.50.300">
    <property type="entry name" value="P-loop containing nucleotide triphosphate hydrolases"/>
    <property type="match status" value="1"/>
</dbReference>
<dbReference type="InterPro" id="IPR050763">
    <property type="entry name" value="ABC_transporter_ATP-binding"/>
</dbReference>